<dbReference type="GO" id="GO:0035556">
    <property type="term" value="P:intracellular signal transduction"/>
    <property type="evidence" value="ECO:0007669"/>
    <property type="project" value="InterPro"/>
</dbReference>
<protein>
    <submittedName>
        <fullName evidence="4">DEP domain-containing protein 4</fullName>
    </submittedName>
</protein>
<dbReference type="Gene3D" id="1.10.10.10">
    <property type="entry name" value="Winged helix-like DNA-binding domain superfamily/Winged helix DNA-binding domain"/>
    <property type="match status" value="1"/>
</dbReference>
<dbReference type="SUPFAM" id="SSF46785">
    <property type="entry name" value="Winged helix' DNA-binding domain"/>
    <property type="match status" value="1"/>
</dbReference>
<dbReference type="InterPro" id="IPR000591">
    <property type="entry name" value="DEP_dom"/>
</dbReference>
<dbReference type="KEGG" id="char:105900690"/>
<evidence type="ECO:0000313" key="3">
    <source>
        <dbReference type="Proteomes" id="UP000515152"/>
    </source>
</evidence>
<keyword evidence="3" id="KW-1185">Reference proteome</keyword>
<evidence type="ECO:0000259" key="2">
    <source>
        <dbReference type="PROSITE" id="PS50186"/>
    </source>
</evidence>
<feature type="region of interest" description="Disordered" evidence="1">
    <location>
        <begin position="1"/>
        <end position="23"/>
    </location>
</feature>
<dbReference type="RefSeq" id="XP_012683490.2">
    <property type="nucleotide sequence ID" value="XM_012828036.3"/>
</dbReference>
<name>A0A6P3VX22_CLUHA</name>
<gene>
    <name evidence="4" type="primary">depdc4</name>
</gene>
<dbReference type="OrthoDB" id="276323at2759"/>
<dbReference type="Proteomes" id="UP000515152">
    <property type="component" value="Chromosome 16"/>
</dbReference>
<dbReference type="AlphaFoldDB" id="A0A6P3VX22"/>
<evidence type="ECO:0000313" key="4">
    <source>
        <dbReference type="RefSeq" id="XP_012683490.2"/>
    </source>
</evidence>
<dbReference type="SMART" id="SM00049">
    <property type="entry name" value="DEP"/>
    <property type="match status" value="1"/>
</dbReference>
<dbReference type="InterPro" id="IPR036390">
    <property type="entry name" value="WH_DNA-bd_sf"/>
</dbReference>
<dbReference type="CTD" id="120863"/>
<evidence type="ECO:0000256" key="1">
    <source>
        <dbReference type="SAM" id="MobiDB-lite"/>
    </source>
</evidence>
<dbReference type="PROSITE" id="PS50186">
    <property type="entry name" value="DEP"/>
    <property type="match status" value="1"/>
</dbReference>
<dbReference type="PANTHER" id="PTHR16206">
    <property type="entry name" value="DEP DOMAIN-CONTAINING"/>
    <property type="match status" value="1"/>
</dbReference>
<feature type="domain" description="DEP" evidence="2">
    <location>
        <begin position="74"/>
        <end position="164"/>
    </location>
</feature>
<feature type="region of interest" description="Disordered" evidence="1">
    <location>
        <begin position="171"/>
        <end position="198"/>
    </location>
</feature>
<dbReference type="Pfam" id="PF00610">
    <property type="entry name" value="DEP"/>
    <property type="match status" value="1"/>
</dbReference>
<proteinExistence type="predicted"/>
<dbReference type="GeneID" id="105900690"/>
<dbReference type="InterPro" id="IPR036388">
    <property type="entry name" value="WH-like_DNA-bd_sf"/>
</dbReference>
<dbReference type="CDD" id="cd04446">
    <property type="entry name" value="DEP_DEPDC4"/>
    <property type="match status" value="1"/>
</dbReference>
<dbReference type="PANTHER" id="PTHR16206:SF10">
    <property type="entry name" value="DEP DOMAIN-CONTAINING PROTEIN 4"/>
    <property type="match status" value="1"/>
</dbReference>
<reference evidence="4" key="1">
    <citation type="submission" date="2025-08" db="UniProtKB">
        <authorList>
            <consortium name="RefSeq"/>
        </authorList>
    </citation>
    <scope>IDENTIFICATION</scope>
</reference>
<organism evidence="3 4">
    <name type="scientific">Clupea harengus</name>
    <name type="common">Atlantic herring</name>
    <dbReference type="NCBI Taxonomy" id="7950"/>
    <lineage>
        <taxon>Eukaryota</taxon>
        <taxon>Metazoa</taxon>
        <taxon>Chordata</taxon>
        <taxon>Craniata</taxon>
        <taxon>Vertebrata</taxon>
        <taxon>Euteleostomi</taxon>
        <taxon>Actinopterygii</taxon>
        <taxon>Neopterygii</taxon>
        <taxon>Teleostei</taxon>
        <taxon>Clupei</taxon>
        <taxon>Clupeiformes</taxon>
        <taxon>Clupeoidei</taxon>
        <taxon>Clupeidae</taxon>
        <taxon>Clupea</taxon>
    </lineage>
</organism>
<dbReference type="CDD" id="cd04405">
    <property type="entry name" value="RhoGAP_BRCC3-like"/>
    <property type="match status" value="1"/>
</dbReference>
<sequence>MLQPMGGDMEQSKINPLANPDRGSTSRFRMAVDLTPRFRRLNSQTRSFRLNGRSLGSSGPFRATQLWRNIIQALQTQVEVRRRRQHLRVHNDCFTGADAVDVVLSHLMQNILFCSSEVSRLKAARLCQALMESRVFQPVGTKLFRREKETAFEDSSHSLYRFVDCNALPGSEKRGTDSENWSPGPHQGKKKKGSRLEGLRTISNPLAMGSSDRRVERLLQTINLHPTMPSSHKHAPSTTFLSKKLVEEVWKQQTLLQLLQIVDLPVLESILASPIRTEPPHTATLRNHNDLVISNTCVEREVSQSLNLPDLDCWLAAAADCLELFPDQLIVVVGEQLVQQESRTSDGEERLANQKRLLFDTISKYYNCQEGQPLLCGRYLDIHIGILQLLDSGRMEEALRASQLCMRLLASSRRDELRRLLAFMAAAADPTACRLQKQAENGPLVCKTFLKTVLQSKDMTRAQSEHLQLFLMDNHTQLFKTPMTLVESVRRTLQGLQQGTDPVNVPMFRFCQQVSRQEYESQREQATLEGLKQLIIHISNSSTLSAKDKKRLVKDFQKHHPGAFLQHFSATF</sequence>
<accession>A0A6P3VX22</accession>